<feature type="transmembrane region" description="Helical" evidence="2">
    <location>
        <begin position="939"/>
        <end position="961"/>
    </location>
</feature>
<feature type="region of interest" description="Disordered" evidence="1">
    <location>
        <begin position="1"/>
        <end position="23"/>
    </location>
</feature>
<dbReference type="Proteomes" id="UP000789595">
    <property type="component" value="Unassembled WGS sequence"/>
</dbReference>
<name>A0A8J2WWE1_9STRA</name>
<feature type="transmembrane region" description="Helical" evidence="2">
    <location>
        <begin position="624"/>
        <end position="644"/>
    </location>
</feature>
<dbReference type="OrthoDB" id="206907at2759"/>
<feature type="transmembrane region" description="Helical" evidence="2">
    <location>
        <begin position="63"/>
        <end position="83"/>
    </location>
</feature>
<gene>
    <name evidence="3" type="ORF">PECAL_3P10800</name>
</gene>
<dbReference type="AlphaFoldDB" id="A0A8J2WWE1"/>
<feature type="transmembrane region" description="Helical" evidence="2">
    <location>
        <begin position="388"/>
        <end position="408"/>
    </location>
</feature>
<feature type="transmembrane region" description="Helical" evidence="2">
    <location>
        <begin position="248"/>
        <end position="269"/>
    </location>
</feature>
<organism evidence="3 4">
    <name type="scientific">Pelagomonas calceolata</name>
    <dbReference type="NCBI Taxonomy" id="35677"/>
    <lineage>
        <taxon>Eukaryota</taxon>
        <taxon>Sar</taxon>
        <taxon>Stramenopiles</taxon>
        <taxon>Ochrophyta</taxon>
        <taxon>Pelagophyceae</taxon>
        <taxon>Pelagomonadales</taxon>
        <taxon>Pelagomonadaceae</taxon>
        <taxon>Pelagomonas</taxon>
    </lineage>
</organism>
<feature type="transmembrane region" description="Helical" evidence="2">
    <location>
        <begin position="346"/>
        <end position="367"/>
    </location>
</feature>
<evidence type="ECO:0000313" key="3">
    <source>
        <dbReference type="EMBL" id="CAH0371152.1"/>
    </source>
</evidence>
<evidence type="ECO:0000256" key="1">
    <source>
        <dbReference type="SAM" id="MobiDB-lite"/>
    </source>
</evidence>
<keyword evidence="4" id="KW-1185">Reference proteome</keyword>
<keyword evidence="2" id="KW-1133">Transmembrane helix</keyword>
<feature type="transmembrane region" description="Helical" evidence="2">
    <location>
        <begin position="973"/>
        <end position="993"/>
    </location>
</feature>
<feature type="transmembrane region" description="Helical" evidence="2">
    <location>
        <begin position="95"/>
        <end position="123"/>
    </location>
</feature>
<evidence type="ECO:0000256" key="2">
    <source>
        <dbReference type="SAM" id="Phobius"/>
    </source>
</evidence>
<dbReference type="EMBL" id="CAKKNE010000003">
    <property type="protein sequence ID" value="CAH0371152.1"/>
    <property type="molecule type" value="Genomic_DNA"/>
</dbReference>
<sequence>MPSPPASPRTSPRKATPPAQNRRSEAFEIRTLAAGLSALVLLLTVDLERDVTRNNREAARLRLAVAALASAWAPMLTLVAGHYAHPLHWKYVQPFAGGAGFVVMQAAGWMLHASTLCAFLVSFMNFDRALLAPPGAALVLGAAAATAQLTLNVSIDRFRATTQETLAHGEKNSALSALSGMLVGAAVALSALADRTLSISLGKRAAPALVISACGCLGLAALTTHAVHGPLVRKHYAPWMPFRGGPRFVLLHACAWTLVGVLCDVLLAVGPTSVAYVKGGPLAMCSVGGVANAALMSSLDYFDGSQQVKASMETPSSLVVARLFILCALIGYYTPVFPDEWIMGTGAPAAYVTATLLAHAAPVLAHVGASRNIAHYRLFMVGEGGSTFVITQGCGWMMYAFSLLFSGATVVTKNTALGTFASPLAVISAGVLVASVSLFEHTQDESEEQPRELWHVKCAASAFDDLDAAAEDLYVLRETAKTPASRALLRAAAQALESAAAERRTAMTTDEEDEPVALGCSLDADGGIMRRRKQRHALLVKALPIVAAPSATALGALLLHAAEHTRGHYAPLLAVCALLSTLFAAPLQFMNKRAQPFAHTASLAAWSFAVLAALLAVLRPREGSMPLAACGWVGVFLQGLALALGGGTPVHKRSSSKYLRKLESLSVDTRSTGTVLDAPEDVWQRIERHLVSRDLGALASTAKAPQWCSAYTTPQRWRKRLKQLAAVEPCAQQDVAIVSPRAGLPPRRHKDRGTLDWKFACYLRDRGAPLLRCCRCGDVDAIANLEDIRLAPCARCGRASAAHRRCLEKNIVRPVLGSDVRDEDVGSCPACGTALDAGTRTPCDVTEFGACVWHDGPRLRRAVLRVCADALLVYVACSKLRAYATQGFVDQCGREPDTLRPIFVVWLTLQVALLRVVRSDAYSETLMHIWQHRGSVVRYLALYGFHVVAFVLNMVAFLPWGAPRCASAPLFEWGSFLMLALGTLVSAACLAAFERTTYLVLTVADLAESPGSPTATARHLPPQR</sequence>
<proteinExistence type="predicted"/>
<reference evidence="3" key="1">
    <citation type="submission" date="2021-11" db="EMBL/GenBank/DDBJ databases">
        <authorList>
            <consortium name="Genoscope - CEA"/>
            <person name="William W."/>
        </authorList>
    </citation>
    <scope>NUCLEOTIDE SEQUENCE</scope>
</reference>
<feature type="transmembrane region" description="Helical" evidence="2">
    <location>
        <begin position="174"/>
        <end position="193"/>
    </location>
</feature>
<feature type="transmembrane region" description="Helical" evidence="2">
    <location>
        <begin position="135"/>
        <end position="153"/>
    </location>
</feature>
<feature type="transmembrane region" description="Helical" evidence="2">
    <location>
        <begin position="568"/>
        <end position="585"/>
    </location>
</feature>
<feature type="transmembrane region" description="Helical" evidence="2">
    <location>
        <begin position="420"/>
        <end position="439"/>
    </location>
</feature>
<keyword evidence="2" id="KW-0472">Membrane</keyword>
<keyword evidence="2" id="KW-0812">Transmembrane</keyword>
<comment type="caution">
    <text evidence="3">The sequence shown here is derived from an EMBL/GenBank/DDBJ whole genome shotgun (WGS) entry which is preliminary data.</text>
</comment>
<feature type="transmembrane region" description="Helical" evidence="2">
    <location>
        <begin position="597"/>
        <end position="618"/>
    </location>
</feature>
<feature type="transmembrane region" description="Helical" evidence="2">
    <location>
        <begin position="314"/>
        <end position="334"/>
    </location>
</feature>
<feature type="transmembrane region" description="Helical" evidence="2">
    <location>
        <begin position="538"/>
        <end position="562"/>
    </location>
</feature>
<protein>
    <submittedName>
        <fullName evidence="3">Uncharacterized protein</fullName>
    </submittedName>
</protein>
<feature type="transmembrane region" description="Helical" evidence="2">
    <location>
        <begin position="205"/>
        <end position="227"/>
    </location>
</feature>
<evidence type="ECO:0000313" key="4">
    <source>
        <dbReference type="Proteomes" id="UP000789595"/>
    </source>
</evidence>
<accession>A0A8J2WWE1</accession>